<accession>A0A222FLE7</accession>
<organism evidence="1 2">
    <name type="scientific">Bacterioplanes sanyensis</name>
    <dbReference type="NCBI Taxonomy" id="1249553"/>
    <lineage>
        <taxon>Bacteria</taxon>
        <taxon>Pseudomonadati</taxon>
        <taxon>Pseudomonadota</taxon>
        <taxon>Gammaproteobacteria</taxon>
        <taxon>Oceanospirillales</taxon>
        <taxon>Oceanospirillaceae</taxon>
        <taxon>Bacterioplanes</taxon>
    </lineage>
</organism>
<sequence>MFATTQCIAMHLSVIDVCKTPIPVPMPNIGLSCTAIPNIFNMFTEAMPDHNLLTMVPLSNGDQAGILMGVVSSTIMGPVENIIGSFKVFKSVMPATKMLCVSTHNTYNTIGITITPSQVKVMILS</sequence>
<reference evidence="1 2" key="1">
    <citation type="submission" date="2017-07" db="EMBL/GenBank/DDBJ databases">
        <title>Annotated genome sequence of Bacterioplanes sanyensis isolated from Red Sea.</title>
        <authorList>
            <person name="Rehman Z.U."/>
        </authorList>
    </citation>
    <scope>NUCLEOTIDE SEQUENCE [LARGE SCALE GENOMIC DNA]</scope>
    <source>
        <strain evidence="1 2">NV9</strain>
    </source>
</reference>
<name>A0A222FLE7_9GAMM</name>
<keyword evidence="2" id="KW-1185">Reference proteome</keyword>
<evidence type="ECO:0000313" key="2">
    <source>
        <dbReference type="Proteomes" id="UP000202440"/>
    </source>
</evidence>
<proteinExistence type="predicted"/>
<dbReference type="KEGG" id="bsan:CHH28_14660"/>
<dbReference type="AlphaFoldDB" id="A0A222FLE7"/>
<dbReference type="RefSeq" id="WP_094061012.1">
    <property type="nucleotide sequence ID" value="NZ_CP022530.1"/>
</dbReference>
<dbReference type="Pfam" id="PF13665">
    <property type="entry name" value="Tox-PAAR-like"/>
    <property type="match status" value="1"/>
</dbReference>
<dbReference type="EMBL" id="CP022530">
    <property type="protein sequence ID" value="ASP39838.1"/>
    <property type="molecule type" value="Genomic_DNA"/>
</dbReference>
<evidence type="ECO:0000313" key="1">
    <source>
        <dbReference type="EMBL" id="ASP39838.1"/>
    </source>
</evidence>
<dbReference type="OrthoDB" id="272411at2"/>
<gene>
    <name evidence="1" type="ORF">CHH28_14660</name>
</gene>
<protein>
    <submittedName>
        <fullName evidence="1">Uncharacterized protein</fullName>
    </submittedName>
</protein>
<dbReference type="Proteomes" id="UP000202440">
    <property type="component" value="Chromosome"/>
</dbReference>